<reference evidence="2" key="1">
    <citation type="submission" date="2022-12" db="EMBL/GenBank/DDBJ databases">
        <authorList>
            <person name="Petersen C."/>
        </authorList>
    </citation>
    <scope>NUCLEOTIDE SEQUENCE</scope>
    <source>
        <strain evidence="2">IBT 30728</strain>
    </source>
</reference>
<evidence type="ECO:0000313" key="2">
    <source>
        <dbReference type="EMBL" id="KAJ5466615.1"/>
    </source>
</evidence>
<feature type="compositionally biased region" description="Basic and acidic residues" evidence="1">
    <location>
        <begin position="90"/>
        <end position="99"/>
    </location>
</feature>
<feature type="region of interest" description="Disordered" evidence="1">
    <location>
        <begin position="184"/>
        <end position="204"/>
    </location>
</feature>
<feature type="region of interest" description="Disordered" evidence="1">
    <location>
        <begin position="1"/>
        <end position="170"/>
    </location>
</feature>
<dbReference type="RefSeq" id="XP_056785661.1">
    <property type="nucleotide sequence ID" value="XM_056939166.1"/>
</dbReference>
<dbReference type="SUPFAM" id="SSF50729">
    <property type="entry name" value="PH domain-like"/>
    <property type="match status" value="1"/>
</dbReference>
<name>A0A9X0BJ02_9EURO</name>
<dbReference type="SUPFAM" id="SSF54236">
    <property type="entry name" value="Ubiquitin-like"/>
    <property type="match status" value="1"/>
</dbReference>
<feature type="compositionally biased region" description="Polar residues" evidence="1">
    <location>
        <begin position="26"/>
        <end position="35"/>
    </location>
</feature>
<dbReference type="PANTHER" id="PTHR38700">
    <property type="entry name" value="YALI0E22418P"/>
    <property type="match status" value="1"/>
</dbReference>
<dbReference type="InterPro" id="IPR029071">
    <property type="entry name" value="Ubiquitin-like_domsf"/>
</dbReference>
<dbReference type="Gene3D" id="2.30.29.30">
    <property type="entry name" value="Pleckstrin-homology domain (PH domain)/Phosphotyrosine-binding domain (PTB)"/>
    <property type="match status" value="1"/>
</dbReference>
<reference evidence="2" key="2">
    <citation type="journal article" date="2023" name="IMA Fungus">
        <title>Comparative genomic study of the Penicillium genus elucidates a diverse pangenome and 15 lateral gene transfer events.</title>
        <authorList>
            <person name="Petersen C."/>
            <person name="Sorensen T."/>
            <person name="Nielsen M.R."/>
            <person name="Sondergaard T.E."/>
            <person name="Sorensen J.L."/>
            <person name="Fitzpatrick D.A."/>
            <person name="Frisvad J.C."/>
            <person name="Nielsen K.L."/>
        </authorList>
    </citation>
    <scope>NUCLEOTIDE SEQUENCE</scope>
    <source>
        <strain evidence="2">IBT 30728</strain>
    </source>
</reference>
<comment type="caution">
    <text evidence="2">The sequence shown here is derived from an EMBL/GenBank/DDBJ whole genome shotgun (WGS) entry which is preliminary data.</text>
</comment>
<feature type="region of interest" description="Disordered" evidence="1">
    <location>
        <begin position="741"/>
        <end position="789"/>
    </location>
</feature>
<dbReference type="EMBL" id="JAPWDQ010000019">
    <property type="protein sequence ID" value="KAJ5466615.1"/>
    <property type="molecule type" value="Genomic_DNA"/>
</dbReference>
<accession>A0A9X0BJ02</accession>
<protein>
    <recommendedName>
        <fullName evidence="4">PH domain-containing protein</fullName>
    </recommendedName>
</protein>
<dbReference type="Proteomes" id="UP001148312">
    <property type="component" value="Unassembled WGS sequence"/>
</dbReference>
<feature type="region of interest" description="Disordered" evidence="1">
    <location>
        <begin position="488"/>
        <end position="534"/>
    </location>
</feature>
<dbReference type="GeneID" id="81629416"/>
<dbReference type="PANTHER" id="PTHR38700:SF1">
    <property type="entry name" value="PH DOMAIN-CONTAINING PROTEIN"/>
    <property type="match status" value="1"/>
</dbReference>
<feature type="compositionally biased region" description="Basic and acidic residues" evidence="1">
    <location>
        <begin position="574"/>
        <end position="587"/>
    </location>
</feature>
<gene>
    <name evidence="2" type="ORF">N7539_009571</name>
</gene>
<feature type="compositionally biased region" description="Polar residues" evidence="1">
    <location>
        <begin position="597"/>
        <end position="616"/>
    </location>
</feature>
<proteinExistence type="predicted"/>
<dbReference type="Gene3D" id="3.10.20.90">
    <property type="entry name" value="Phosphatidylinositol 3-kinase Catalytic Subunit, Chain A, domain 1"/>
    <property type="match status" value="1"/>
</dbReference>
<evidence type="ECO:0000256" key="1">
    <source>
        <dbReference type="SAM" id="MobiDB-lite"/>
    </source>
</evidence>
<evidence type="ECO:0008006" key="4">
    <source>
        <dbReference type="Google" id="ProtNLM"/>
    </source>
</evidence>
<dbReference type="InterPro" id="IPR011993">
    <property type="entry name" value="PH-like_dom_sf"/>
</dbReference>
<evidence type="ECO:0000313" key="3">
    <source>
        <dbReference type="Proteomes" id="UP001148312"/>
    </source>
</evidence>
<feature type="region of interest" description="Disordered" evidence="1">
    <location>
        <begin position="561"/>
        <end position="724"/>
    </location>
</feature>
<dbReference type="AlphaFoldDB" id="A0A9X0BJ02"/>
<feature type="compositionally biased region" description="Polar residues" evidence="1">
    <location>
        <begin position="678"/>
        <end position="695"/>
    </location>
</feature>
<feature type="compositionally biased region" description="Polar residues" evidence="1">
    <location>
        <begin position="522"/>
        <end position="534"/>
    </location>
</feature>
<organism evidence="2 3">
    <name type="scientific">Penicillium diatomitis</name>
    <dbReference type="NCBI Taxonomy" id="2819901"/>
    <lineage>
        <taxon>Eukaryota</taxon>
        <taxon>Fungi</taxon>
        <taxon>Dikarya</taxon>
        <taxon>Ascomycota</taxon>
        <taxon>Pezizomycotina</taxon>
        <taxon>Eurotiomycetes</taxon>
        <taxon>Eurotiomycetidae</taxon>
        <taxon>Eurotiales</taxon>
        <taxon>Aspergillaceae</taxon>
        <taxon>Penicillium</taxon>
    </lineage>
</organism>
<keyword evidence="3" id="KW-1185">Reference proteome</keyword>
<sequence>MGDHQRSAPGAPPSNAPPRAAEDVGNKQQNPSIARSMSRYRRNRPVVAVDPAAPPTPTAPSSATAIAQRSKAQCLLEQQEKRIPLASKGNQEREKEQHRQNAMAQLTGEAKSNKPPPPQLSTTSPSKARSARPNLPTEKTSTREKPVQNASSRTNPMREWSPTKDPAALPDQNRKSIFQKVGLSRAKASQPQIKVPPTGPAKPNYIGTGGGGIVPGTDAPVSAVNAGERLVMVKYGDKSARLPVTPSTNVQDLLDIARARISRHIDPNAFLLIESFQQIGLERPLRQYERVRDVLNSWAADDDGALLAVPASSREAVTPLEASSVLCEKPPHTTVCCYYSHRPRKWDKRFVTLHSDGQVTISKKEGSKDSANVCHLSDFDIYTPLPRYAAKDIKAPKKICFAIKSQQKSSMFLSTDSFVHFFSTNDRALGDQWYQAVQRWRSWYLVHKVRINEPVAPNDNYERKPSLIQSATRNLPPAQDVPRILPLNRQNSEPEPAQRLVERQQAEASVSRRKTTREHRSPPSSFPATLTLDTRLPSQKAGSINEQSSPEEDQGQVFASTGLLGKTYTQRQHAMREREDRAKKAHQDPFTNAGLIGSNSGSASSTQPNSRTNTLTRADHGDRSMSIGQAQKPLVDLTPKFVEQPQHLRKGRGVRVEPGRQLIEAATGPEPIPGVASVPSSTTWKRPTVEPPSQSHPHRSNTTKSGRPSNRAAPHNAGPISAGPVSSSYETFIANSLLANADRNPSTQPHHGKVSLGRGVATGDRDATRPLLDMSDENPFAEGSLLKKL</sequence>